<feature type="chain" id="PRO_5012249816" evidence="1">
    <location>
        <begin position="22"/>
        <end position="276"/>
    </location>
</feature>
<organism evidence="2">
    <name type="scientific">Trypanosoma brucei</name>
    <dbReference type="NCBI Taxonomy" id="5691"/>
    <lineage>
        <taxon>Eukaryota</taxon>
        <taxon>Discoba</taxon>
        <taxon>Euglenozoa</taxon>
        <taxon>Kinetoplastea</taxon>
        <taxon>Metakinetoplastina</taxon>
        <taxon>Trypanosomatida</taxon>
        <taxon>Trypanosomatidae</taxon>
        <taxon>Trypanosoma</taxon>
    </lineage>
</organism>
<dbReference type="EMBL" id="KX701698">
    <property type="protein sequence ID" value="APD75654.1"/>
    <property type="molecule type" value="Genomic_DNA"/>
</dbReference>
<evidence type="ECO:0000256" key="1">
    <source>
        <dbReference type="SAM" id="SignalP"/>
    </source>
</evidence>
<reference evidence="2" key="1">
    <citation type="submission" date="2016-08" db="EMBL/GenBank/DDBJ databases">
        <title>VSG repertoire of Trypanosoma brucei EATRO 1125.</title>
        <authorList>
            <person name="Cross G.A."/>
        </authorList>
    </citation>
    <scope>NUCLEOTIDE SEQUENCE</scope>
    <source>
        <strain evidence="2">EATRO 1125</strain>
    </source>
</reference>
<proteinExistence type="predicted"/>
<keyword evidence="1" id="KW-0732">Signal</keyword>
<feature type="signal peptide" evidence="1">
    <location>
        <begin position="1"/>
        <end position="21"/>
    </location>
</feature>
<name>A0A1J0RD01_9TRYP</name>
<protein>
    <submittedName>
        <fullName evidence="2">Variant surface glycoprotein 1125.5599</fullName>
    </submittedName>
</protein>
<dbReference type="AlphaFoldDB" id="A0A1J0RD01"/>
<accession>A0A1J0RD01</accession>
<evidence type="ECO:0000313" key="2">
    <source>
        <dbReference type="EMBL" id="APD75654.1"/>
    </source>
</evidence>
<sequence>MVKSKAFIVCFIVVITTASHAEVQFTNTPRVNCADACKCQQRLTPLIDHVKTRVTMATQKVAANSDITSKLVTLSLSSDKRRRAKYGPMAAIALQKAAEGRKLLADNAKGATTLIDHLTRPHAAYNALRGTGIKTNAAKITPGSSSNFVDAVITGATHSVTKPGDCPAPTVPDSDTITDKNFNAKQGVAIPVLHGAVKISCTNAAGSSPCIAVLQNTDHLQMKLDRHATDAFANPDTEVARKADKIIIKLTYQLTHVTDEHADGNISAGFNAVKQL</sequence>
<dbReference type="VEuPathDB" id="TriTrypDB:Tb427_000571500"/>